<gene>
    <name evidence="1" type="ORF">BD410DRAFT_109276</name>
</gene>
<dbReference type="InterPro" id="IPR032675">
    <property type="entry name" value="LRR_dom_sf"/>
</dbReference>
<dbReference type="EMBL" id="ML170167">
    <property type="protein sequence ID" value="TDL24131.1"/>
    <property type="molecule type" value="Genomic_DNA"/>
</dbReference>
<protein>
    <recommendedName>
        <fullName evidence="3">F-box domain-containing protein</fullName>
    </recommendedName>
</protein>
<dbReference type="Gene3D" id="3.80.10.10">
    <property type="entry name" value="Ribonuclease Inhibitor"/>
    <property type="match status" value="1"/>
</dbReference>
<reference evidence="1 2" key="1">
    <citation type="submission" date="2018-06" db="EMBL/GenBank/DDBJ databases">
        <title>A transcriptomic atlas of mushroom development highlights an independent origin of complex multicellularity.</title>
        <authorList>
            <consortium name="DOE Joint Genome Institute"/>
            <person name="Krizsan K."/>
            <person name="Almasi E."/>
            <person name="Merenyi Z."/>
            <person name="Sahu N."/>
            <person name="Viragh M."/>
            <person name="Koszo T."/>
            <person name="Mondo S."/>
            <person name="Kiss B."/>
            <person name="Balint B."/>
            <person name="Kues U."/>
            <person name="Barry K."/>
            <person name="Hegedus J.C."/>
            <person name="Henrissat B."/>
            <person name="Johnson J."/>
            <person name="Lipzen A."/>
            <person name="Ohm R."/>
            <person name="Nagy I."/>
            <person name="Pangilinan J."/>
            <person name="Yan J."/>
            <person name="Xiong Y."/>
            <person name="Grigoriev I.V."/>
            <person name="Hibbett D.S."/>
            <person name="Nagy L.G."/>
        </authorList>
    </citation>
    <scope>NUCLEOTIDE SEQUENCE [LARGE SCALE GENOMIC DNA]</scope>
    <source>
        <strain evidence="1 2">SZMC22713</strain>
    </source>
</reference>
<evidence type="ECO:0000313" key="2">
    <source>
        <dbReference type="Proteomes" id="UP000294933"/>
    </source>
</evidence>
<name>A0A4Y7QA18_9AGAM</name>
<sequence>MSFGVPRVLGLHWTLFCGTRDGGRLCAFPFVTGPASVIAYCPQSLCYPSKLASLRLVRYPLSPLRQPLPLLRELRINSTQSLGNYFTILDLCPQLEVLEVACKLSPSSGNQPIRIAPRLHTFVFVGSYESAGSSLDYIHLPAIQLLSVTFNTIGWIPSYGAHLVDFLTRCGLDLQELRLSTPHISSEILVQCLQCVPNINTLCLISQMIDEAFVEAFTVPLNDCSGLCPRLEYLEFDTRQRLATSLIASMIASRWRFHGGQRVARPLAVGLFPVIQEVSNRAEVRKCIQAGLKIYEYNSNGKWWALSL</sequence>
<organism evidence="1 2">
    <name type="scientific">Rickenella mellea</name>
    <dbReference type="NCBI Taxonomy" id="50990"/>
    <lineage>
        <taxon>Eukaryota</taxon>
        <taxon>Fungi</taxon>
        <taxon>Dikarya</taxon>
        <taxon>Basidiomycota</taxon>
        <taxon>Agaricomycotina</taxon>
        <taxon>Agaricomycetes</taxon>
        <taxon>Hymenochaetales</taxon>
        <taxon>Rickenellaceae</taxon>
        <taxon>Rickenella</taxon>
    </lineage>
</organism>
<dbReference type="SUPFAM" id="SSF52047">
    <property type="entry name" value="RNI-like"/>
    <property type="match status" value="1"/>
</dbReference>
<dbReference type="Proteomes" id="UP000294933">
    <property type="component" value="Unassembled WGS sequence"/>
</dbReference>
<evidence type="ECO:0008006" key="3">
    <source>
        <dbReference type="Google" id="ProtNLM"/>
    </source>
</evidence>
<accession>A0A4Y7QA18</accession>
<proteinExistence type="predicted"/>
<keyword evidence="2" id="KW-1185">Reference proteome</keyword>
<dbReference type="VEuPathDB" id="FungiDB:BD410DRAFT_109276"/>
<evidence type="ECO:0000313" key="1">
    <source>
        <dbReference type="EMBL" id="TDL24131.1"/>
    </source>
</evidence>
<dbReference type="AlphaFoldDB" id="A0A4Y7QA18"/>